<proteinExistence type="predicted"/>
<dbReference type="AlphaFoldDB" id="A0A1X7RLT7"/>
<dbReference type="Pfam" id="PF13091">
    <property type="entry name" value="PLDc_2"/>
    <property type="match status" value="1"/>
</dbReference>
<sequence>MVGNKDSGSHDRNKIEQLCRSDISVSAKYAEDPKKSPSEIAEELFGSHHLKTIITKPPKDDGTAKQPDLDWARSCGKFAGTNPSDLFLHAFHDSLRCINDDPVANCVSPSMCGTTGYVPLTIIAPLNDQLRHMSNLIVRAKKEVLLATNFWKSSGASHFINDAMIDLSRKAGARGERIVFKLMFDRGAVMQVFNNHQNVSAGGWQATGVGLPAPEDIPNIDLAIVNFHKPPLGTFHSKFMIVDRQIATCSSHNIQDNDNLEMLSHLEGPIVDSFWETFLISWHNNLEPPLPCRTTLAASDPPPTLQEPSFTGLFESDGEFRLPEQPISETLPEHMSGGPHYDDTVAGEISRMRCTLTPEDASLPYVNIIAKHLNAPLKINVQATAPDRSDKLNFFPFIPLQNKEPVPMAMVSRKPYANINNESVFVPQNEAWLSLIRNAKHDVFIQTPDLNAKPLLPAIVAACKRGIQVTYYVCLGYNDGGELLPGQGGTNEMAAHYLYSQLQPEERSFLKVHYYVAADQDHPIHNNFKQRSCHIKLMIVDSAVAIQGSGNQDTQSWFHSQEVNVMIDSKDVCRAWREGIERNQNTATYGLAKEDGCWYDSQGKLAEGSLGTNAGHFSWAKGMIGTLKKAQGQ</sequence>
<dbReference type="InterPro" id="IPR025202">
    <property type="entry name" value="PLD-like_dom"/>
</dbReference>
<gene>
    <name evidence="2" type="ORF">ZT3D7_G3527</name>
</gene>
<organism evidence="2 3">
    <name type="scientific">Zymoseptoria tritici (strain ST99CH_3D7)</name>
    <dbReference type="NCBI Taxonomy" id="1276538"/>
    <lineage>
        <taxon>Eukaryota</taxon>
        <taxon>Fungi</taxon>
        <taxon>Dikarya</taxon>
        <taxon>Ascomycota</taxon>
        <taxon>Pezizomycotina</taxon>
        <taxon>Dothideomycetes</taxon>
        <taxon>Dothideomycetidae</taxon>
        <taxon>Mycosphaerellales</taxon>
        <taxon>Mycosphaerellaceae</taxon>
        <taxon>Zymoseptoria</taxon>
    </lineage>
</organism>
<accession>A0A1X7RLT7</accession>
<feature type="domain" description="PLD phosphodiesterase" evidence="1">
    <location>
        <begin position="529"/>
        <end position="556"/>
    </location>
</feature>
<evidence type="ECO:0000259" key="1">
    <source>
        <dbReference type="PROSITE" id="PS50035"/>
    </source>
</evidence>
<name>A0A1X7RLT7_ZYMT9</name>
<dbReference type="CDD" id="cd00138">
    <property type="entry name" value="PLDc_SF"/>
    <property type="match status" value="2"/>
</dbReference>
<dbReference type="Gene3D" id="3.30.870.10">
    <property type="entry name" value="Endonuclease Chain A"/>
    <property type="match status" value="2"/>
</dbReference>
<dbReference type="Proteomes" id="UP000215127">
    <property type="component" value="Chromosome 3"/>
</dbReference>
<dbReference type="GO" id="GO:0032049">
    <property type="term" value="P:cardiolipin biosynthetic process"/>
    <property type="evidence" value="ECO:0007669"/>
    <property type="project" value="UniProtKB-ARBA"/>
</dbReference>
<dbReference type="PROSITE" id="PS50035">
    <property type="entry name" value="PLD"/>
    <property type="match status" value="2"/>
</dbReference>
<reference evidence="2 3" key="1">
    <citation type="submission" date="2016-06" db="EMBL/GenBank/DDBJ databases">
        <authorList>
            <person name="Kjaerup R.B."/>
            <person name="Dalgaard T.S."/>
            <person name="Juul-Madsen H.R."/>
        </authorList>
    </citation>
    <scope>NUCLEOTIDE SEQUENCE [LARGE SCALE GENOMIC DNA]</scope>
</reference>
<dbReference type="InterPro" id="IPR001736">
    <property type="entry name" value="PLipase_D/transphosphatidylase"/>
</dbReference>
<dbReference type="SUPFAM" id="SSF56024">
    <property type="entry name" value="Phospholipase D/nuclease"/>
    <property type="match status" value="2"/>
</dbReference>
<protein>
    <recommendedName>
        <fullName evidence="1">PLD phosphodiesterase domain-containing protein</fullName>
    </recommendedName>
</protein>
<dbReference type="PANTHER" id="PTHR21248:SF22">
    <property type="entry name" value="PHOSPHOLIPASE D"/>
    <property type="match status" value="1"/>
</dbReference>
<dbReference type="PANTHER" id="PTHR21248">
    <property type="entry name" value="CARDIOLIPIN SYNTHASE"/>
    <property type="match status" value="1"/>
</dbReference>
<dbReference type="STRING" id="1276538.A0A1X7RLT7"/>
<dbReference type="GO" id="GO:0030572">
    <property type="term" value="F:phosphatidyltransferase activity"/>
    <property type="evidence" value="ECO:0007669"/>
    <property type="project" value="UniProtKB-ARBA"/>
</dbReference>
<evidence type="ECO:0000313" key="2">
    <source>
        <dbReference type="EMBL" id="SMQ48378.1"/>
    </source>
</evidence>
<keyword evidence="3" id="KW-1185">Reference proteome</keyword>
<evidence type="ECO:0000313" key="3">
    <source>
        <dbReference type="Proteomes" id="UP000215127"/>
    </source>
</evidence>
<dbReference type="EMBL" id="LT853694">
    <property type="protein sequence ID" value="SMQ48378.1"/>
    <property type="molecule type" value="Genomic_DNA"/>
</dbReference>
<feature type="domain" description="PLD phosphodiesterase" evidence="1">
    <location>
        <begin position="231"/>
        <end position="258"/>
    </location>
</feature>